<evidence type="ECO:0000259" key="1">
    <source>
        <dbReference type="Pfam" id="PF24696"/>
    </source>
</evidence>
<protein>
    <recommendedName>
        <fullName evidence="1">UGSC-like domain-containing protein</fullName>
    </recommendedName>
</protein>
<evidence type="ECO:0000313" key="2">
    <source>
        <dbReference type="EMBL" id="OIQ94746.1"/>
    </source>
</evidence>
<dbReference type="AlphaFoldDB" id="A0A1J5RH53"/>
<dbReference type="Pfam" id="PF24696">
    <property type="entry name" value="UGSC"/>
    <property type="match status" value="1"/>
</dbReference>
<gene>
    <name evidence="2" type="ORF">GALL_233000</name>
</gene>
<reference evidence="2" key="1">
    <citation type="submission" date="2016-10" db="EMBL/GenBank/DDBJ databases">
        <title>Sequence of Gallionella enrichment culture.</title>
        <authorList>
            <person name="Poehlein A."/>
            <person name="Muehling M."/>
            <person name="Daniel R."/>
        </authorList>
    </citation>
    <scope>NUCLEOTIDE SEQUENCE</scope>
</reference>
<proteinExistence type="predicted"/>
<feature type="domain" description="UGSC-like" evidence="1">
    <location>
        <begin position="12"/>
        <end position="102"/>
    </location>
</feature>
<accession>A0A1J5RH53</accession>
<sequence length="103" mass="11080">MTNHSNEEATYTVLNPCGTEHEVASVPMAERIPDLSGKVVYCISQIVAGADVFLKKIADALPRYIPGVTAVFVHKSTPYMSDDPELWAEVVSKGHAVIYGCGA</sequence>
<name>A0A1J5RH53_9ZZZZ</name>
<dbReference type="InterPro" id="IPR057767">
    <property type="entry name" value="UGSC-like_dom"/>
</dbReference>
<organism evidence="2">
    <name type="scientific">mine drainage metagenome</name>
    <dbReference type="NCBI Taxonomy" id="410659"/>
    <lineage>
        <taxon>unclassified sequences</taxon>
        <taxon>metagenomes</taxon>
        <taxon>ecological metagenomes</taxon>
    </lineage>
</organism>
<dbReference type="EMBL" id="MLJW01000180">
    <property type="protein sequence ID" value="OIQ94746.1"/>
    <property type="molecule type" value="Genomic_DNA"/>
</dbReference>
<comment type="caution">
    <text evidence="2">The sequence shown here is derived from an EMBL/GenBank/DDBJ whole genome shotgun (WGS) entry which is preliminary data.</text>
</comment>